<comment type="caution">
    <text evidence="1">The sequence shown here is derived from an EMBL/GenBank/DDBJ whole genome shotgun (WGS) entry which is preliminary data.</text>
</comment>
<evidence type="ECO:0000313" key="1">
    <source>
        <dbReference type="EMBL" id="TPG97719.1"/>
    </source>
</evidence>
<name>A0A502JFM4_HAEHA</name>
<sequence length="64" mass="7731">MNLDLNQLVKWRREFHRFPEIGWSEFWTTSRIADYLEDLGCFEIFLGKQIINPDFVRGRKQAVV</sequence>
<dbReference type="AlphaFoldDB" id="A0A502JFM4"/>
<evidence type="ECO:0000313" key="2">
    <source>
        <dbReference type="Proteomes" id="UP000317926"/>
    </source>
</evidence>
<feature type="non-terminal residue" evidence="1">
    <location>
        <position position="64"/>
    </location>
</feature>
<dbReference type="EMBL" id="SDPK01000037">
    <property type="protein sequence ID" value="TPG97719.1"/>
    <property type="molecule type" value="Genomic_DNA"/>
</dbReference>
<organism evidence="1 2">
    <name type="scientific">Haemophilus haemolyticus</name>
    <dbReference type="NCBI Taxonomy" id="726"/>
    <lineage>
        <taxon>Bacteria</taxon>
        <taxon>Pseudomonadati</taxon>
        <taxon>Pseudomonadota</taxon>
        <taxon>Gammaproteobacteria</taxon>
        <taxon>Pasteurellales</taxon>
        <taxon>Pasteurellaceae</taxon>
        <taxon>Haemophilus</taxon>
    </lineage>
</organism>
<dbReference type="SUPFAM" id="SSF53187">
    <property type="entry name" value="Zn-dependent exopeptidases"/>
    <property type="match status" value="1"/>
</dbReference>
<gene>
    <name evidence="1" type="ORF">EUX55_07200</name>
</gene>
<keyword evidence="1" id="KW-0378">Hydrolase</keyword>
<reference evidence="1 2" key="1">
    <citation type="submission" date="2019-01" db="EMBL/GenBank/DDBJ databases">
        <title>Comparative genomic analysis identifies haemin-independent Haemophilus haemolyticus: a formal re-classification of Haemophilus intermedius.</title>
        <authorList>
            <person name="Harris T.M."/>
            <person name="Price E.P."/>
            <person name="Sarovich D.S."/>
            <person name="Norskov-Lauritsen N."/>
            <person name="Beissbarth J."/>
            <person name="Chang A.B."/>
            <person name="Smith-Vaughan H.C."/>
        </authorList>
    </citation>
    <scope>NUCLEOTIDE SEQUENCE [LARGE SCALE GENOMIC DNA]</scope>
    <source>
        <strain evidence="1 2">PN24</strain>
    </source>
</reference>
<accession>A0A502JFM4</accession>
<proteinExistence type="predicted"/>
<dbReference type="Proteomes" id="UP000317926">
    <property type="component" value="Unassembled WGS sequence"/>
</dbReference>
<dbReference type="GO" id="GO:0016787">
    <property type="term" value="F:hydrolase activity"/>
    <property type="evidence" value="ECO:0007669"/>
    <property type="project" value="UniProtKB-KW"/>
</dbReference>
<protein>
    <submittedName>
        <fullName evidence="1">Amidohydrolase</fullName>
    </submittedName>
</protein>
<dbReference type="Gene3D" id="3.40.630.10">
    <property type="entry name" value="Zn peptidases"/>
    <property type="match status" value="1"/>
</dbReference>